<dbReference type="InterPro" id="IPR003673">
    <property type="entry name" value="CoA-Trfase_fam_III"/>
</dbReference>
<organism evidence="5 6">
    <name type="scientific">Durusdinium trenchii</name>
    <dbReference type="NCBI Taxonomy" id="1381693"/>
    <lineage>
        <taxon>Eukaryota</taxon>
        <taxon>Sar</taxon>
        <taxon>Alveolata</taxon>
        <taxon>Dinophyceae</taxon>
        <taxon>Suessiales</taxon>
        <taxon>Symbiodiniaceae</taxon>
        <taxon>Durusdinium</taxon>
    </lineage>
</organism>
<evidence type="ECO:0000256" key="1">
    <source>
        <dbReference type="ARBA" id="ARBA00008383"/>
    </source>
</evidence>
<evidence type="ECO:0000313" key="6">
    <source>
        <dbReference type="Proteomes" id="UP001642464"/>
    </source>
</evidence>
<comment type="similarity">
    <text evidence="1">Belongs to the CoA-transferase III family.</text>
</comment>
<feature type="region of interest" description="Disordered" evidence="3">
    <location>
        <begin position="338"/>
        <end position="364"/>
    </location>
</feature>
<evidence type="ECO:0000256" key="4">
    <source>
        <dbReference type="SAM" id="Phobius"/>
    </source>
</evidence>
<keyword evidence="2" id="KW-0808">Transferase</keyword>
<dbReference type="Gene3D" id="3.40.50.10540">
    <property type="entry name" value="Crotonobetainyl-coa:carnitine coa-transferase, domain 1"/>
    <property type="match status" value="1"/>
</dbReference>
<gene>
    <name evidence="5" type="ORF">SCF082_LOCUS18745</name>
</gene>
<keyword evidence="4" id="KW-1133">Transmembrane helix</keyword>
<feature type="non-terminal residue" evidence="5">
    <location>
        <position position="1"/>
    </location>
</feature>
<dbReference type="SUPFAM" id="SSF89796">
    <property type="entry name" value="CoA-transferase family III (CaiB/BaiF)"/>
    <property type="match status" value="1"/>
</dbReference>
<feature type="compositionally biased region" description="Basic residues" evidence="3">
    <location>
        <begin position="409"/>
        <end position="418"/>
    </location>
</feature>
<dbReference type="EMBL" id="CAXAMM010012598">
    <property type="protein sequence ID" value="CAK9029346.1"/>
    <property type="molecule type" value="Genomic_DNA"/>
</dbReference>
<dbReference type="Gene3D" id="3.30.1540.10">
    <property type="entry name" value="formyl-coa transferase, domain 3"/>
    <property type="match status" value="1"/>
</dbReference>
<dbReference type="InterPro" id="IPR023606">
    <property type="entry name" value="CoA-Trfase_III_dom_1_sf"/>
</dbReference>
<dbReference type="Pfam" id="PF02515">
    <property type="entry name" value="CoA_transf_3"/>
    <property type="match status" value="1"/>
</dbReference>
<keyword evidence="4" id="KW-0472">Membrane</keyword>
<comment type="caution">
    <text evidence="5">The sequence shown here is derived from an EMBL/GenBank/DDBJ whole genome shotgun (WGS) entry which is preliminary data.</text>
</comment>
<feature type="transmembrane region" description="Helical" evidence="4">
    <location>
        <begin position="67"/>
        <end position="94"/>
    </location>
</feature>
<keyword evidence="6" id="KW-1185">Reference proteome</keyword>
<dbReference type="Proteomes" id="UP001642464">
    <property type="component" value="Unassembled WGS sequence"/>
</dbReference>
<reference evidence="5 6" key="1">
    <citation type="submission" date="2024-02" db="EMBL/GenBank/DDBJ databases">
        <authorList>
            <person name="Chen Y."/>
            <person name="Shah S."/>
            <person name="Dougan E. K."/>
            <person name="Thang M."/>
            <person name="Chan C."/>
        </authorList>
    </citation>
    <scope>NUCLEOTIDE SEQUENCE [LARGE SCALE GENOMIC DNA]</scope>
</reference>
<dbReference type="InterPro" id="IPR044855">
    <property type="entry name" value="CoA-Trfase_III_dom3_sf"/>
</dbReference>
<keyword evidence="4" id="KW-0812">Transmembrane</keyword>
<proteinExistence type="inferred from homology"/>
<evidence type="ECO:0000313" key="5">
    <source>
        <dbReference type="EMBL" id="CAK9029346.1"/>
    </source>
</evidence>
<sequence>TCVCEGGLRKILERARKVRGVAVAADAEQEEEVAGRMEKFTTWEDKSCGINPYVPVARKRVGVARGVLGVGLVAVRWMVLGIVAPLLAVAVGISDGVLVWVWPLHALARAVLVKPLVRAVLLLLGYGLGVEESIPDPRRLRLGRLSKQGQEESSVARGSFGATVRAGDVILFNHTNVVEVLYLYYRFGARFAFATLPDGAALSLAGGLWDAVARASHTDPDPKLAPLHAAPAAGLPSDVESLAAAALAKNAPLAIAAEGVRTNGKAVLEFVPAVTKDAFLNGSASRVHLVAFHYPGETWSPANTTSDRLGYLFWSCFQVSNPLSVSLVPHELRVARTQVRTESSGDGDGDGNGAGEGSSPSAKVDRMRSLLATAVGKRGVKTVQLGATQYFEFLQYFRDTAAPAGAGKKTSRQQGRARARGEDGVAVADDRRAHDAAQRCRVLRACQVRMGTNKKALASTATLSWHCGAGTGAAAAGEELRGPLHGVTVVEVGNFIAGPHAATILGYYGAQVYKIEAPGGDQLRVFRNVDETGTSWWWRSLGRNKKSIEIDLKKPGAQQVVRDLCAQADVLLENFRPGKMESWGLGPDDIEKVNKDIIYTRVSGYGQTGPYASRPGFASACEAMGGLRYVNGPAPVEGKQGRSIRPNLSLGDTLAGINAALGTVMALFAKQKGNDRAAGAHGKGGVQIVDAAIYEAVWGIMEGVLPDYDGANLVREPSGSTVSGIVPTNTYMTKDGKQIVIGANSNALFKRLMKAIGRSDLADSDQYDDNQKRVTHQDFLDKTIGDWAATKTAEEVMQDVQEAQVPNGLIYSITDIVTDPQYNSRGMIEEVDVPSLNRTLRIPGMSPKLSKTPGKTEWAGPELGQHSAEVFFDVLGYDQSKVDALVADGSIIWPQAKQV</sequence>
<evidence type="ECO:0000256" key="3">
    <source>
        <dbReference type="SAM" id="MobiDB-lite"/>
    </source>
</evidence>
<evidence type="ECO:0000256" key="2">
    <source>
        <dbReference type="ARBA" id="ARBA00022679"/>
    </source>
</evidence>
<name>A0ABP0KRT0_9DINO</name>
<dbReference type="PANTHER" id="PTHR48228:SF6">
    <property type="entry name" value="L-CARNITINE COA-TRANSFERASE"/>
    <property type="match status" value="1"/>
</dbReference>
<accession>A0ABP0KRT0</accession>
<protein>
    <submittedName>
        <fullName evidence="5">Succinyl-CoA--D-citramalate CoA-transferase</fullName>
    </submittedName>
</protein>
<dbReference type="InterPro" id="IPR050509">
    <property type="entry name" value="CoA-transferase_III"/>
</dbReference>
<dbReference type="PANTHER" id="PTHR48228">
    <property type="entry name" value="SUCCINYL-COA--D-CITRAMALATE COA-TRANSFERASE"/>
    <property type="match status" value="1"/>
</dbReference>
<feature type="region of interest" description="Disordered" evidence="3">
    <location>
        <begin position="404"/>
        <end position="426"/>
    </location>
</feature>